<dbReference type="RefSeq" id="WP_019945374.1">
    <property type="nucleotide sequence ID" value="NZ_BMLI01000004.1"/>
</dbReference>
<comment type="caution">
    <text evidence="1">The sequence shown here is derived from an EMBL/GenBank/DDBJ whole genome shotgun (WGS) entry which is preliminary data.</text>
</comment>
<sequence length="431" mass="49217">MAHLIQRLTVELAAPDTATARRRQEEVSQWLKASAWQLALSEQLDRLVPEEMVLRIPRIEIDIHAGDEAGFQKQMVDAILNAVGKFQEKQQGKSFHRQIYIHEIVTFYLENGYLPAAAPSFVRSEIKGFIENLSTDENPGFWQVIRSKAGNRPAILRRLYQYLDMTNFRQLICKILGINLLVPHWIADFQAQKTDGGIHLHFDKTVEIRFWQMMFLQKPADETFEHQTVFEKYLTQQINAANGSPQLPVQSPEKENDPKELTQTSDAFFIENAGLVLLAPFLSTLFNALGWIKDKEWVSNDFQQQAVRLLAYMSHGTTDGDEFEWPLNKVLCGLPLDAEIGPPGALMPEVLTLADELLAVVIAQWTVLKTTSVAGLRDHFLAREGKLSRDPGGEWRMLVPRQTIDVLLDRIPWGFSVIKLPWMSNILFVDW</sequence>
<name>A0ABQ2IIR9_9BACT</name>
<dbReference type="Proteomes" id="UP000632339">
    <property type="component" value="Unassembled WGS sequence"/>
</dbReference>
<dbReference type="Pfam" id="PF19268">
    <property type="entry name" value="CIS_TMP"/>
    <property type="match status" value="1"/>
</dbReference>
<protein>
    <submittedName>
        <fullName evidence="1">Uncharacterized protein</fullName>
    </submittedName>
</protein>
<dbReference type="EMBL" id="BMLI01000004">
    <property type="protein sequence ID" value="GGN13266.1"/>
    <property type="molecule type" value="Genomic_DNA"/>
</dbReference>
<evidence type="ECO:0000313" key="2">
    <source>
        <dbReference type="Proteomes" id="UP000632339"/>
    </source>
</evidence>
<proteinExistence type="predicted"/>
<reference evidence="2" key="1">
    <citation type="journal article" date="2019" name="Int. J. Syst. Evol. Microbiol.">
        <title>The Global Catalogue of Microorganisms (GCM) 10K type strain sequencing project: providing services to taxonomists for standard genome sequencing and annotation.</title>
        <authorList>
            <consortium name="The Broad Institute Genomics Platform"/>
            <consortium name="The Broad Institute Genome Sequencing Center for Infectious Disease"/>
            <person name="Wu L."/>
            <person name="Ma J."/>
        </authorList>
    </citation>
    <scope>NUCLEOTIDE SEQUENCE [LARGE SCALE GENOMIC DNA]</scope>
    <source>
        <strain evidence="2">CGMCC 1.6375</strain>
    </source>
</reference>
<keyword evidence="2" id="KW-1185">Reference proteome</keyword>
<dbReference type="InterPro" id="IPR045538">
    <property type="entry name" value="CIS_TMP"/>
</dbReference>
<accession>A0ABQ2IIR9</accession>
<gene>
    <name evidence="1" type="ORF">GCM10010967_56700</name>
</gene>
<organism evidence="1 2">
    <name type="scientific">Dyadobacter beijingensis</name>
    <dbReference type="NCBI Taxonomy" id="365489"/>
    <lineage>
        <taxon>Bacteria</taxon>
        <taxon>Pseudomonadati</taxon>
        <taxon>Bacteroidota</taxon>
        <taxon>Cytophagia</taxon>
        <taxon>Cytophagales</taxon>
        <taxon>Spirosomataceae</taxon>
        <taxon>Dyadobacter</taxon>
    </lineage>
</organism>
<evidence type="ECO:0000313" key="1">
    <source>
        <dbReference type="EMBL" id="GGN13266.1"/>
    </source>
</evidence>